<evidence type="ECO:0000313" key="9">
    <source>
        <dbReference type="EMBL" id="QDS97549.1"/>
    </source>
</evidence>
<dbReference type="GO" id="GO:0005886">
    <property type="term" value="C:plasma membrane"/>
    <property type="evidence" value="ECO:0007669"/>
    <property type="project" value="UniProtKB-SubCell"/>
</dbReference>
<keyword evidence="5 6" id="KW-0472">Membrane</keyword>
<evidence type="ECO:0000256" key="4">
    <source>
        <dbReference type="ARBA" id="ARBA00022989"/>
    </source>
</evidence>
<dbReference type="Pfam" id="PF02687">
    <property type="entry name" value="FtsX"/>
    <property type="match status" value="1"/>
</dbReference>
<feature type="domain" description="ABC3 transporter permease C-terminal" evidence="7">
    <location>
        <begin position="271"/>
        <end position="386"/>
    </location>
</feature>
<evidence type="ECO:0000313" key="10">
    <source>
        <dbReference type="Proteomes" id="UP000319852"/>
    </source>
</evidence>
<dbReference type="PANTHER" id="PTHR43738">
    <property type="entry name" value="ABC TRANSPORTER, MEMBRANE PROTEIN"/>
    <property type="match status" value="1"/>
</dbReference>
<gene>
    <name evidence="9" type="ORF">HG15A2_08120</name>
</gene>
<feature type="domain" description="MacB-like periplasmic core" evidence="8">
    <location>
        <begin position="23"/>
        <end position="233"/>
    </location>
</feature>
<evidence type="ECO:0000256" key="1">
    <source>
        <dbReference type="ARBA" id="ARBA00004651"/>
    </source>
</evidence>
<dbReference type="OrthoDB" id="248483at2"/>
<evidence type="ECO:0000259" key="7">
    <source>
        <dbReference type="Pfam" id="PF02687"/>
    </source>
</evidence>
<evidence type="ECO:0000256" key="3">
    <source>
        <dbReference type="ARBA" id="ARBA00022692"/>
    </source>
</evidence>
<accession>A0A517MRP1</accession>
<dbReference type="EMBL" id="CP036263">
    <property type="protein sequence ID" value="QDS97549.1"/>
    <property type="molecule type" value="Genomic_DNA"/>
</dbReference>
<dbReference type="Pfam" id="PF12704">
    <property type="entry name" value="MacB_PCD"/>
    <property type="match status" value="1"/>
</dbReference>
<evidence type="ECO:0000256" key="2">
    <source>
        <dbReference type="ARBA" id="ARBA00022475"/>
    </source>
</evidence>
<dbReference type="InterPro" id="IPR003838">
    <property type="entry name" value="ABC3_permease_C"/>
</dbReference>
<feature type="transmembrane region" description="Helical" evidence="6">
    <location>
        <begin position="24"/>
        <end position="44"/>
    </location>
</feature>
<dbReference type="KEGG" id="amob:HG15A2_08120"/>
<feature type="transmembrane region" description="Helical" evidence="6">
    <location>
        <begin position="358"/>
        <end position="376"/>
    </location>
</feature>
<dbReference type="Proteomes" id="UP000319852">
    <property type="component" value="Chromosome"/>
</dbReference>
<name>A0A517MRP1_9BACT</name>
<evidence type="ECO:0000256" key="6">
    <source>
        <dbReference type="SAM" id="Phobius"/>
    </source>
</evidence>
<evidence type="ECO:0000256" key="5">
    <source>
        <dbReference type="ARBA" id="ARBA00023136"/>
    </source>
</evidence>
<organism evidence="9 10">
    <name type="scientific">Adhaeretor mobilis</name>
    <dbReference type="NCBI Taxonomy" id="1930276"/>
    <lineage>
        <taxon>Bacteria</taxon>
        <taxon>Pseudomonadati</taxon>
        <taxon>Planctomycetota</taxon>
        <taxon>Planctomycetia</taxon>
        <taxon>Pirellulales</taxon>
        <taxon>Lacipirellulaceae</taxon>
        <taxon>Adhaeretor</taxon>
    </lineage>
</organism>
<dbReference type="AlphaFoldDB" id="A0A517MRP1"/>
<comment type="subcellular location">
    <subcellularLocation>
        <location evidence="1">Cell membrane</location>
        <topology evidence="1">Multi-pass membrane protein</topology>
    </subcellularLocation>
</comment>
<dbReference type="PANTHER" id="PTHR43738:SF3">
    <property type="entry name" value="ABC TRANSPORTER PERMEASE"/>
    <property type="match status" value="1"/>
</dbReference>
<keyword evidence="10" id="KW-1185">Reference proteome</keyword>
<keyword evidence="4 6" id="KW-1133">Transmembrane helix</keyword>
<keyword evidence="2" id="KW-1003">Cell membrane</keyword>
<dbReference type="RefSeq" id="WP_145058023.1">
    <property type="nucleotide sequence ID" value="NZ_CP036263.1"/>
</dbReference>
<dbReference type="InterPro" id="IPR051125">
    <property type="entry name" value="ABC-4/HrtB_transporter"/>
</dbReference>
<reference evidence="9 10" key="1">
    <citation type="submission" date="2019-02" db="EMBL/GenBank/DDBJ databases">
        <title>Deep-cultivation of Planctomycetes and their phenomic and genomic characterization uncovers novel biology.</title>
        <authorList>
            <person name="Wiegand S."/>
            <person name="Jogler M."/>
            <person name="Boedeker C."/>
            <person name="Pinto D."/>
            <person name="Vollmers J."/>
            <person name="Rivas-Marin E."/>
            <person name="Kohn T."/>
            <person name="Peeters S.H."/>
            <person name="Heuer A."/>
            <person name="Rast P."/>
            <person name="Oberbeckmann S."/>
            <person name="Bunk B."/>
            <person name="Jeske O."/>
            <person name="Meyerdierks A."/>
            <person name="Storesund J.E."/>
            <person name="Kallscheuer N."/>
            <person name="Luecker S."/>
            <person name="Lage O.M."/>
            <person name="Pohl T."/>
            <person name="Merkel B.J."/>
            <person name="Hornburger P."/>
            <person name="Mueller R.-W."/>
            <person name="Bruemmer F."/>
            <person name="Labrenz M."/>
            <person name="Spormann A.M."/>
            <person name="Op den Camp H."/>
            <person name="Overmann J."/>
            <person name="Amann R."/>
            <person name="Jetten M.S.M."/>
            <person name="Mascher T."/>
            <person name="Medema M.H."/>
            <person name="Devos D.P."/>
            <person name="Kaster A.-K."/>
            <person name="Ovreas L."/>
            <person name="Rohde M."/>
            <person name="Galperin M.Y."/>
            <person name="Jogler C."/>
        </authorList>
    </citation>
    <scope>NUCLEOTIDE SEQUENCE [LARGE SCALE GENOMIC DNA]</scope>
    <source>
        <strain evidence="9 10">HG15A2</strain>
    </source>
</reference>
<dbReference type="InterPro" id="IPR025857">
    <property type="entry name" value="MacB_PCD"/>
</dbReference>
<sequence length="394" mass="41451">MLGQKLLPWDYGVRNLFRRPSRSVLTLGGLTIVVLLVLVVVGFIRGLEKSLAATGNPNVVLVYALSSGADIENSSIPGRSPSLLAASVDGVRRRHGVEYVSPELYLATRITASGMSEDALSQGGMGLVRGVTTAAPLVRDKVQLLEGAWPQSGEVIVGRLAHSKLGAEEEDLAIGQQVSFDGQSWTISGTFVAAGSAFESEIWAPLADLQTALKRQDLSMLAVAMDSPEGVADVDLFCRERIDLELKAVSESGYYAALQKHYKPVRMLGWVVVVLVAGSGIFAGLNTMYGAVVGRVRELATLQALGFRRRAILLTLVQEATLLACAGALVACLIGLLLVDGTAVRFTMGAFMLSVDSVGIAVACGVAALLGVVGALPPAIKAMRLPIVEAIKAI</sequence>
<evidence type="ECO:0000259" key="8">
    <source>
        <dbReference type="Pfam" id="PF12704"/>
    </source>
</evidence>
<feature type="transmembrane region" description="Helical" evidence="6">
    <location>
        <begin position="313"/>
        <end position="338"/>
    </location>
</feature>
<keyword evidence="3 6" id="KW-0812">Transmembrane</keyword>
<protein>
    <submittedName>
        <fullName evidence="9">MacB-like periplasmic core domain protein</fullName>
    </submittedName>
</protein>
<feature type="transmembrane region" description="Helical" evidence="6">
    <location>
        <begin position="267"/>
        <end position="292"/>
    </location>
</feature>
<proteinExistence type="predicted"/>